<name>K5VB02_PHACS</name>
<dbReference type="InterPro" id="IPR012132">
    <property type="entry name" value="GMC_OxRdtase"/>
</dbReference>
<keyword evidence="5" id="KW-0274">FAD</keyword>
<sequence>MVSVQHITSSNPMVDPEYDPRYFEHESDLNVLMETAKFTCNLVQHAPLKDMIAREITPKLGVQTDEQFTEYVKQTFGMTWYTCSTCLMTLHDKGGVIDHELRVHGTNNLRVVDLSIVPLHIAAHTQCMYTRLSVASVRG</sequence>
<evidence type="ECO:0000256" key="2">
    <source>
        <dbReference type="ARBA" id="ARBA00010790"/>
    </source>
</evidence>
<dbReference type="HOGENOM" id="CLU_002865_2_2_1"/>
<dbReference type="KEGG" id="pco:PHACADRAFT_87795"/>
<dbReference type="Gene3D" id="3.30.560.10">
    <property type="entry name" value="Glucose Oxidase, domain 3"/>
    <property type="match status" value="1"/>
</dbReference>
<comment type="similarity">
    <text evidence="2">Belongs to the GMC oxidoreductase family.</text>
</comment>
<dbReference type="InterPro" id="IPR007867">
    <property type="entry name" value="GMC_OxRtase_C"/>
</dbReference>
<evidence type="ECO:0000256" key="5">
    <source>
        <dbReference type="ARBA" id="ARBA00022827"/>
    </source>
</evidence>
<keyword evidence="3" id="KW-0285">Flavoprotein</keyword>
<dbReference type="GeneID" id="18920585"/>
<evidence type="ECO:0000256" key="1">
    <source>
        <dbReference type="ARBA" id="ARBA00001974"/>
    </source>
</evidence>
<dbReference type="Gene3D" id="3.50.50.60">
    <property type="entry name" value="FAD/NAD(P)-binding domain"/>
    <property type="match status" value="1"/>
</dbReference>
<evidence type="ECO:0000256" key="3">
    <source>
        <dbReference type="ARBA" id="ARBA00022630"/>
    </source>
</evidence>
<dbReference type="InParanoid" id="K5VB02"/>
<gene>
    <name evidence="8" type="ORF">PHACADRAFT_87795</name>
</gene>
<dbReference type="OrthoDB" id="269227at2759"/>
<evidence type="ECO:0000313" key="8">
    <source>
        <dbReference type="EMBL" id="EKM60056.1"/>
    </source>
</evidence>
<dbReference type="PANTHER" id="PTHR11552">
    <property type="entry name" value="GLUCOSE-METHANOL-CHOLINE GMC OXIDOREDUCTASE"/>
    <property type="match status" value="1"/>
</dbReference>
<dbReference type="PANTHER" id="PTHR11552:SF201">
    <property type="entry name" value="GLUCOSE-METHANOL-CHOLINE OXIDOREDUCTASE N-TERMINAL DOMAIN-CONTAINING PROTEIN"/>
    <property type="match status" value="1"/>
</dbReference>
<dbReference type="STRING" id="650164.K5VB02"/>
<dbReference type="EMBL" id="JH930469">
    <property type="protein sequence ID" value="EKM60056.1"/>
    <property type="molecule type" value="Genomic_DNA"/>
</dbReference>
<evidence type="ECO:0000256" key="6">
    <source>
        <dbReference type="ARBA" id="ARBA00023002"/>
    </source>
</evidence>
<dbReference type="PROSITE" id="PS00028">
    <property type="entry name" value="ZINC_FINGER_C2H2_1"/>
    <property type="match status" value="1"/>
</dbReference>
<keyword evidence="9" id="KW-1185">Reference proteome</keyword>
<evidence type="ECO:0000313" key="9">
    <source>
        <dbReference type="Proteomes" id="UP000008370"/>
    </source>
</evidence>
<dbReference type="Proteomes" id="UP000008370">
    <property type="component" value="Unassembled WGS sequence"/>
</dbReference>
<dbReference type="AlphaFoldDB" id="K5VB02"/>
<dbReference type="SUPFAM" id="SSF54373">
    <property type="entry name" value="FAD-linked reductases, C-terminal domain"/>
    <property type="match status" value="1"/>
</dbReference>
<evidence type="ECO:0000259" key="7">
    <source>
        <dbReference type="PROSITE" id="PS00028"/>
    </source>
</evidence>
<evidence type="ECO:0000256" key="4">
    <source>
        <dbReference type="ARBA" id="ARBA00022729"/>
    </source>
</evidence>
<dbReference type="InterPro" id="IPR036188">
    <property type="entry name" value="FAD/NAD-bd_sf"/>
</dbReference>
<reference evidence="8 9" key="1">
    <citation type="journal article" date="2012" name="BMC Genomics">
        <title>Comparative genomics of the white-rot fungi, Phanerochaete carnosa and P. chrysosporium, to elucidate the genetic basis of the distinct wood types they colonize.</title>
        <authorList>
            <person name="Suzuki H."/>
            <person name="MacDonald J."/>
            <person name="Syed K."/>
            <person name="Salamov A."/>
            <person name="Hori C."/>
            <person name="Aerts A."/>
            <person name="Henrissat B."/>
            <person name="Wiebenga A."/>
            <person name="vanKuyk P.A."/>
            <person name="Barry K."/>
            <person name="Lindquist E."/>
            <person name="LaButti K."/>
            <person name="Lapidus A."/>
            <person name="Lucas S."/>
            <person name="Coutinho P."/>
            <person name="Gong Y."/>
            <person name="Samejima M."/>
            <person name="Mahadevan R."/>
            <person name="Abou-Zaid M."/>
            <person name="de Vries R.P."/>
            <person name="Igarashi K."/>
            <person name="Yadav J.S."/>
            <person name="Grigoriev I.V."/>
            <person name="Master E.R."/>
        </authorList>
    </citation>
    <scope>NUCLEOTIDE SEQUENCE [LARGE SCALE GENOMIC DNA]</scope>
    <source>
        <strain evidence="8 9">HHB-10118-sp</strain>
    </source>
</reference>
<keyword evidence="4" id="KW-0732">Signal</keyword>
<dbReference type="RefSeq" id="XP_007392603.1">
    <property type="nucleotide sequence ID" value="XM_007392541.1"/>
</dbReference>
<dbReference type="InterPro" id="IPR013087">
    <property type="entry name" value="Znf_C2H2_type"/>
</dbReference>
<dbReference type="GO" id="GO:0050660">
    <property type="term" value="F:flavin adenine dinucleotide binding"/>
    <property type="evidence" value="ECO:0007669"/>
    <property type="project" value="InterPro"/>
</dbReference>
<accession>K5VB02</accession>
<proteinExistence type="inferred from homology"/>
<feature type="domain" description="C2H2-type" evidence="7">
    <location>
        <begin position="83"/>
        <end position="104"/>
    </location>
</feature>
<protein>
    <recommendedName>
        <fullName evidence="7">C2H2-type domain-containing protein</fullName>
    </recommendedName>
</protein>
<dbReference type="GO" id="GO:0016614">
    <property type="term" value="F:oxidoreductase activity, acting on CH-OH group of donors"/>
    <property type="evidence" value="ECO:0007669"/>
    <property type="project" value="InterPro"/>
</dbReference>
<keyword evidence="6" id="KW-0560">Oxidoreductase</keyword>
<dbReference type="SUPFAM" id="SSF51905">
    <property type="entry name" value="FAD/NAD(P)-binding domain"/>
    <property type="match status" value="1"/>
</dbReference>
<comment type="cofactor">
    <cofactor evidence="1">
        <name>FAD</name>
        <dbReference type="ChEBI" id="CHEBI:57692"/>
    </cofactor>
</comment>
<dbReference type="Pfam" id="PF05199">
    <property type="entry name" value="GMC_oxred_C"/>
    <property type="match status" value="1"/>
</dbReference>
<organism evidence="8 9">
    <name type="scientific">Phanerochaete carnosa (strain HHB-10118-sp)</name>
    <name type="common">White-rot fungus</name>
    <name type="synonym">Peniophora carnosa</name>
    <dbReference type="NCBI Taxonomy" id="650164"/>
    <lineage>
        <taxon>Eukaryota</taxon>
        <taxon>Fungi</taxon>
        <taxon>Dikarya</taxon>
        <taxon>Basidiomycota</taxon>
        <taxon>Agaricomycotina</taxon>
        <taxon>Agaricomycetes</taxon>
        <taxon>Polyporales</taxon>
        <taxon>Phanerochaetaceae</taxon>
        <taxon>Phanerochaete</taxon>
    </lineage>
</organism>